<dbReference type="Pfam" id="PF00583">
    <property type="entry name" value="Acetyltransf_1"/>
    <property type="match status" value="1"/>
</dbReference>
<dbReference type="PROSITE" id="PS51186">
    <property type="entry name" value="GNAT"/>
    <property type="match status" value="1"/>
</dbReference>
<proteinExistence type="predicted"/>
<dbReference type="InterPro" id="IPR000182">
    <property type="entry name" value="GNAT_dom"/>
</dbReference>
<dbReference type="InterPro" id="IPR056483">
    <property type="entry name" value="Hisat_C"/>
</dbReference>
<dbReference type="RefSeq" id="XP_013386456.1">
    <property type="nucleotide sequence ID" value="XM_013531002.1"/>
</dbReference>
<feature type="domain" description="N-acetyltransferase" evidence="1">
    <location>
        <begin position="8"/>
        <end position="131"/>
    </location>
</feature>
<dbReference type="SUPFAM" id="SSF55729">
    <property type="entry name" value="Acyl-CoA N-acyltransferases (Nat)"/>
    <property type="match status" value="1"/>
</dbReference>
<protein>
    <submittedName>
        <fullName evidence="3">Histidine N-acetyltransferase-like</fullName>
    </submittedName>
</protein>
<dbReference type="AlphaFoldDB" id="A0A1S3HLV1"/>
<name>A0A1S3HLV1_LINAN</name>
<dbReference type="CDD" id="cd04301">
    <property type="entry name" value="NAT_SF"/>
    <property type="match status" value="1"/>
</dbReference>
<dbReference type="GO" id="GO:0016747">
    <property type="term" value="F:acyltransferase activity, transferring groups other than amino-acyl groups"/>
    <property type="evidence" value="ECO:0007669"/>
    <property type="project" value="InterPro"/>
</dbReference>
<dbReference type="PANTHER" id="PTHR47403">
    <property type="entry name" value="LOC100145250 PROTEIN"/>
    <property type="match status" value="1"/>
</dbReference>
<reference evidence="3" key="1">
    <citation type="submission" date="2025-08" db="UniProtKB">
        <authorList>
            <consortium name="RefSeq"/>
        </authorList>
    </citation>
    <scope>IDENTIFICATION</scope>
    <source>
        <tissue evidence="3">Gonads</tissue>
    </source>
</reference>
<evidence type="ECO:0000259" key="1">
    <source>
        <dbReference type="PROSITE" id="PS51186"/>
    </source>
</evidence>
<dbReference type="InterPro" id="IPR016181">
    <property type="entry name" value="Acyl_CoA_acyltransferase"/>
</dbReference>
<dbReference type="Gene3D" id="3.40.630.30">
    <property type="match status" value="1"/>
</dbReference>
<organism evidence="2 3">
    <name type="scientific">Lingula anatina</name>
    <name type="common">Brachiopod</name>
    <name type="synonym">Lingula unguis</name>
    <dbReference type="NCBI Taxonomy" id="7574"/>
    <lineage>
        <taxon>Eukaryota</taxon>
        <taxon>Metazoa</taxon>
        <taxon>Spiralia</taxon>
        <taxon>Lophotrochozoa</taxon>
        <taxon>Brachiopoda</taxon>
        <taxon>Linguliformea</taxon>
        <taxon>Lingulata</taxon>
        <taxon>Lingulida</taxon>
        <taxon>Linguloidea</taxon>
        <taxon>Lingulidae</taxon>
        <taxon>Lingula</taxon>
    </lineage>
</organism>
<dbReference type="PANTHER" id="PTHR47403:SF6">
    <property type="entry name" value="N-ACETYLTRANSFERASE DOMAIN-CONTAINING PROTEIN"/>
    <property type="match status" value="1"/>
</dbReference>
<evidence type="ECO:0000313" key="3">
    <source>
        <dbReference type="RefSeq" id="XP_013386456.1"/>
    </source>
</evidence>
<dbReference type="KEGG" id="lak:106155956"/>
<keyword evidence="2" id="KW-1185">Reference proteome</keyword>
<dbReference type="InParanoid" id="A0A1S3HLV1"/>
<evidence type="ECO:0000313" key="2">
    <source>
        <dbReference type="Proteomes" id="UP000085678"/>
    </source>
</evidence>
<accession>A0A1S3HLV1</accession>
<dbReference type="Pfam" id="PF24066">
    <property type="entry name" value="Hisat_C"/>
    <property type="match status" value="1"/>
</dbReference>
<sequence length="309" mass="34595">MDTAMDDLIIRCAALEDFDAVLGINDHVYEGLDYLPDYYPRYLTSPHIMAYLAELKGEAVAFCIAHVNDDATTLVLRAGRVKPTHQKHGIAERLVEFIIKEERAKHPGLRKRRDIEFASEGKPVKMPLRMVEISRRKLFCFGALTTHIKCSEIAGVNKISAADWLSSGTTATMFPDGVVINGVPYSILPSNAEQIENESDLYVANGTAELTSGCFSAVTRVRCPRVGLRVLIDIYGRGAALYNHICCHVNNTQIKARELNIDNVFVQLFVDENFPAGELKENVYRLGLEDRKSFFGHSVYDVLLLEEKL</sequence>
<dbReference type="OrthoDB" id="6086192at2759"/>
<dbReference type="OMA" id="SHICKIG"/>
<gene>
    <name evidence="3" type="primary">LOC106155956</name>
</gene>
<dbReference type="GeneID" id="106155956"/>
<dbReference type="Proteomes" id="UP000085678">
    <property type="component" value="Unplaced"/>
</dbReference>